<dbReference type="InterPro" id="IPR017847">
    <property type="entry name" value="T6SS_RhsGE_Vgr_subset"/>
</dbReference>
<evidence type="ECO:0000256" key="1">
    <source>
        <dbReference type="ARBA" id="ARBA00004613"/>
    </source>
</evidence>
<feature type="domain" description="Gp5/Type VI secretion system Vgr protein OB-fold" evidence="5">
    <location>
        <begin position="380"/>
        <end position="447"/>
    </location>
</feature>
<dbReference type="InterPro" id="IPR006533">
    <property type="entry name" value="T6SS_Vgr_RhsGE"/>
</dbReference>
<dbReference type="Proteomes" id="UP000231501">
    <property type="component" value="Unassembled WGS sequence"/>
</dbReference>
<accession>A0A2G9C7S0</accession>
<protein>
    <submittedName>
        <fullName evidence="7">Type VI secretion system tip protein VgrG</fullName>
    </submittedName>
</protein>
<dbReference type="InterPro" id="IPR037026">
    <property type="entry name" value="Vgr_OB-fold_dom_sf"/>
</dbReference>
<feature type="region of interest" description="Disordered" evidence="4">
    <location>
        <begin position="352"/>
        <end position="372"/>
    </location>
</feature>
<dbReference type="NCBIfam" id="TIGR01646">
    <property type="entry name" value="vgr_GE"/>
    <property type="match status" value="1"/>
</dbReference>
<dbReference type="InterPro" id="IPR050708">
    <property type="entry name" value="T6SS_VgrG/RHS"/>
</dbReference>
<dbReference type="Gene3D" id="4.10.220.110">
    <property type="match status" value="1"/>
</dbReference>
<evidence type="ECO:0000313" key="8">
    <source>
        <dbReference type="Proteomes" id="UP000231501"/>
    </source>
</evidence>
<keyword evidence="3" id="KW-0964">Secreted</keyword>
<dbReference type="InterPro" id="IPR054030">
    <property type="entry name" value="Gp5_Vgr_C"/>
</dbReference>
<dbReference type="SUPFAM" id="SSF69349">
    <property type="entry name" value="Phage fibre proteins"/>
    <property type="match status" value="2"/>
</dbReference>
<dbReference type="InterPro" id="IPR006531">
    <property type="entry name" value="Gp5/Vgr_OB"/>
</dbReference>
<organism evidence="7 8">
    <name type="scientific">Roseateles chitinivorans</name>
    <dbReference type="NCBI Taxonomy" id="2917965"/>
    <lineage>
        <taxon>Bacteria</taxon>
        <taxon>Pseudomonadati</taxon>
        <taxon>Pseudomonadota</taxon>
        <taxon>Betaproteobacteria</taxon>
        <taxon>Burkholderiales</taxon>
        <taxon>Sphaerotilaceae</taxon>
        <taxon>Roseateles</taxon>
    </lineage>
</organism>
<dbReference type="Pfam" id="PF05954">
    <property type="entry name" value="Phage_GPD"/>
    <property type="match status" value="1"/>
</dbReference>
<reference evidence="7 8" key="1">
    <citation type="submission" date="2017-11" db="EMBL/GenBank/DDBJ databases">
        <title>Draft genome sequence of Mitsuaria sp. HWN-4.</title>
        <authorList>
            <person name="Gundlapally S.R."/>
        </authorList>
    </citation>
    <scope>NUCLEOTIDE SEQUENCE [LARGE SCALE GENOMIC DNA]</scope>
    <source>
        <strain evidence="7 8">HWN-4</strain>
    </source>
</reference>
<dbReference type="FunFam" id="3.55.50.10:FF:000001">
    <property type="entry name" value="Actin cross-linking toxin VgrG1"/>
    <property type="match status" value="1"/>
</dbReference>
<dbReference type="RefSeq" id="WP_099862409.1">
    <property type="nucleotide sequence ID" value="NZ_PEOG01000038.1"/>
</dbReference>
<dbReference type="NCBIfam" id="TIGR03361">
    <property type="entry name" value="VI_Rhs_Vgr"/>
    <property type="match status" value="1"/>
</dbReference>
<dbReference type="SUPFAM" id="SSF69255">
    <property type="entry name" value="gp5 N-terminal domain-like"/>
    <property type="match status" value="1"/>
</dbReference>
<dbReference type="FunFam" id="2.40.50.230:FF:000001">
    <property type="entry name" value="Type VI secretion protein VgrG"/>
    <property type="match status" value="1"/>
</dbReference>
<comment type="caution">
    <text evidence="7">The sequence shown here is derived from an EMBL/GenBank/DDBJ whole genome shotgun (WGS) entry which is preliminary data.</text>
</comment>
<keyword evidence="8" id="KW-1185">Reference proteome</keyword>
<evidence type="ECO:0000259" key="6">
    <source>
        <dbReference type="Pfam" id="PF22178"/>
    </source>
</evidence>
<dbReference type="AlphaFoldDB" id="A0A2G9C7S0"/>
<dbReference type="PANTHER" id="PTHR32305:SF15">
    <property type="entry name" value="PROTEIN RHSA-RELATED"/>
    <property type="match status" value="1"/>
</dbReference>
<dbReference type="Gene3D" id="2.30.110.50">
    <property type="match status" value="1"/>
</dbReference>
<dbReference type="EMBL" id="PEOG01000038">
    <property type="protein sequence ID" value="PIM52437.1"/>
    <property type="molecule type" value="Genomic_DNA"/>
</dbReference>
<comment type="subcellular location">
    <subcellularLocation>
        <location evidence="1">Secreted</location>
    </subcellularLocation>
</comment>
<gene>
    <name evidence="7" type="ORF">CS062_14900</name>
</gene>
<dbReference type="Pfam" id="PF04717">
    <property type="entry name" value="Phage_base_V"/>
    <property type="match status" value="1"/>
</dbReference>
<evidence type="ECO:0000313" key="7">
    <source>
        <dbReference type="EMBL" id="PIM52437.1"/>
    </source>
</evidence>
<dbReference type="Pfam" id="PF22178">
    <property type="entry name" value="Gp5_trimer_C"/>
    <property type="match status" value="1"/>
</dbReference>
<comment type="similarity">
    <text evidence="2">Belongs to the VgrG protein family.</text>
</comment>
<dbReference type="SUPFAM" id="SSF69279">
    <property type="entry name" value="Phage tail proteins"/>
    <property type="match status" value="2"/>
</dbReference>
<evidence type="ECO:0000256" key="4">
    <source>
        <dbReference type="SAM" id="MobiDB-lite"/>
    </source>
</evidence>
<dbReference type="Gene3D" id="3.55.50.10">
    <property type="entry name" value="Baseplate protein-like domains"/>
    <property type="match status" value="1"/>
</dbReference>
<name>A0A2G9C7S0_9BURK</name>
<dbReference type="Gene3D" id="2.40.50.230">
    <property type="entry name" value="Gp5 N-terminal domain"/>
    <property type="match status" value="1"/>
</dbReference>
<dbReference type="GO" id="GO:0005576">
    <property type="term" value="C:extracellular region"/>
    <property type="evidence" value="ECO:0007669"/>
    <property type="project" value="UniProtKB-SubCell"/>
</dbReference>
<feature type="domain" description="Gp5/Type VI secretion system Vgr C-terminal trimerisation" evidence="6">
    <location>
        <begin position="464"/>
        <end position="570"/>
    </location>
</feature>
<evidence type="ECO:0000256" key="2">
    <source>
        <dbReference type="ARBA" id="ARBA00005558"/>
    </source>
</evidence>
<sequence length="758" mass="81864">MASPFRLKTALGDDVLRVHACASREALSDLGETTLTLLSERKDIRASELLGKAATLTMALRDDAPRQLAGYVTRFAQTGFEGKHTVYQMTLRPWLWLLTRTADCRIFQEMTVPDIVKAVFDDHPVARHEFKLMRAYRPWTYCVQYRETDFNFVARLLENEGIYWYFTHDEAGHTLVLTDAASAHDCAPGCETLPFYGSSANVPPELEYVDTWVTQESLKPGKVVITDFDFERPSSSLETHQDRTRDYDLSDGEVFDYPGGYLQAGDGAQYAEDRLDEIQTAFARFDGDTNAQGVRTGHLLSLERHPRDDQNARYLVTGTTIQLRQAANESASGESDLRCRFSAIPADQQFRPERRTPKPMAPGPQTAIVTGPSGEEIFTDKYGRVKVQFHWDRRGQRNETSSCWIRVSQPWAGKGWGGVSIPRIGQEVVVDFVEGDPDQPLITGRVYNAEQMPPYGLPAAAVISGIKSKTHKGAGYNELSMDDTAGKEMITIHGQYDMATTIEHDQTSTIHNNRTDTVDVDDAETVGNNQTQTVGVDQTISIGSNQTMTVGSNRSKTVGVDETLTVGANQVESIGATRTLTVGAADTQSFGSTQTVTVALLKAETIGAAYALTVGAAMNQAIGAALMQEVGAAKVVAVGGLSSEQVGLSKAVSAGTNMNHEAGAKMSQKAGSSYAAQSGSTMSFQSGGDYSVNSKAKAGVEAASELVLKCGSAQLILKSSGDITLKGTSITIQGSGKIGIKAGGNLDLKGSPNINQNS</sequence>
<evidence type="ECO:0000259" key="5">
    <source>
        <dbReference type="Pfam" id="PF04717"/>
    </source>
</evidence>
<evidence type="ECO:0000256" key="3">
    <source>
        <dbReference type="ARBA" id="ARBA00022525"/>
    </source>
</evidence>
<dbReference type="OrthoDB" id="1907165at2"/>
<dbReference type="PANTHER" id="PTHR32305">
    <property type="match status" value="1"/>
</dbReference>
<proteinExistence type="inferred from homology"/>